<dbReference type="PANTHER" id="PTHR32089">
    <property type="entry name" value="METHYL-ACCEPTING CHEMOTAXIS PROTEIN MCPB"/>
    <property type="match status" value="1"/>
</dbReference>
<dbReference type="KEGG" id="wsu:WS0929"/>
<keyword evidence="5" id="KW-1185">Reference proteome</keyword>
<dbReference type="SMART" id="SM00283">
    <property type="entry name" value="MA"/>
    <property type="match status" value="1"/>
</dbReference>
<organism evidence="5">
    <name type="scientific">Wolinella succinogenes (strain ATCC 29543 / DSM 1740 / CCUG 13145 / JCM 31913 / LMG 7466 / NCTC 11488 / FDC 602W)</name>
    <name type="common">Vibrio succinogenes</name>
    <dbReference type="NCBI Taxonomy" id="273121"/>
    <lineage>
        <taxon>Bacteria</taxon>
        <taxon>Pseudomonadati</taxon>
        <taxon>Campylobacterota</taxon>
        <taxon>Epsilonproteobacteria</taxon>
        <taxon>Campylobacterales</taxon>
        <taxon>Helicobacteraceae</taxon>
        <taxon>Wolinella</taxon>
    </lineage>
</organism>
<dbReference type="EMBL" id="BX571659">
    <property type="protein sequence ID" value="CAE10033.1"/>
    <property type="molecule type" value="Genomic_DNA"/>
</dbReference>
<dbReference type="eggNOG" id="COG0840">
    <property type="taxonomic scope" value="Bacteria"/>
</dbReference>
<keyword evidence="1 2" id="KW-0807">Transducer</keyword>
<evidence type="ECO:0000313" key="4">
    <source>
        <dbReference type="EMBL" id="CAE10033.1"/>
    </source>
</evidence>
<dbReference type="PROSITE" id="PS50111">
    <property type="entry name" value="CHEMOTAXIS_TRANSDUC_2"/>
    <property type="match status" value="1"/>
</dbReference>
<dbReference type="PANTHER" id="PTHR32089:SF114">
    <property type="entry name" value="METHYL-ACCEPTING CHEMOTAXIS PROTEIN MCPB"/>
    <property type="match status" value="1"/>
</dbReference>
<dbReference type="STRING" id="273121.WS0929"/>
<evidence type="ECO:0000256" key="2">
    <source>
        <dbReference type="PROSITE-ProRule" id="PRU00284"/>
    </source>
</evidence>
<dbReference type="HOGENOM" id="CLU_000445_107_18_7"/>
<dbReference type="GO" id="GO:0016020">
    <property type="term" value="C:membrane"/>
    <property type="evidence" value="ECO:0007669"/>
    <property type="project" value="InterPro"/>
</dbReference>
<dbReference type="Proteomes" id="UP000000422">
    <property type="component" value="Chromosome"/>
</dbReference>
<dbReference type="InterPro" id="IPR004089">
    <property type="entry name" value="MCPsignal_dom"/>
</dbReference>
<evidence type="ECO:0000313" key="5">
    <source>
        <dbReference type="Proteomes" id="UP000000422"/>
    </source>
</evidence>
<name>Q7M9H1_WOLSU</name>
<evidence type="ECO:0000256" key="1">
    <source>
        <dbReference type="ARBA" id="ARBA00023224"/>
    </source>
</evidence>
<reference evidence="4 5" key="1">
    <citation type="journal article" date="2003" name="Proc. Natl. Acad. Sci. U.S.A.">
        <title>Complete genome sequence and analysis of Wolinella succinogenes.</title>
        <authorList>
            <person name="Baar C."/>
            <person name="Eppinger M."/>
            <person name="Raddatz G."/>
            <person name="Simon JM."/>
            <person name="Lanz C."/>
            <person name="Klimmek O."/>
            <person name="Nandakumar R."/>
            <person name="Gross R."/>
            <person name="Rosinus A."/>
            <person name="Keller H."/>
            <person name="Jagtap P."/>
            <person name="Linke B."/>
            <person name="Meyer F."/>
            <person name="Lederer H."/>
            <person name="Schuster S.C."/>
        </authorList>
    </citation>
    <scope>NUCLEOTIDE SEQUENCE [LARGE SCALE GENOMIC DNA]</scope>
    <source>
        <strain evidence="5">ATCC 29543 / DSM 1740 / CCUG 13145 / JCM 31913 / LMG 7466 / NCTC 11488 / FDC 602W</strain>
    </source>
</reference>
<dbReference type="GO" id="GO:0007165">
    <property type="term" value="P:signal transduction"/>
    <property type="evidence" value="ECO:0007669"/>
    <property type="project" value="UniProtKB-KW"/>
</dbReference>
<gene>
    <name evidence="4" type="ordered locus">WS0929</name>
</gene>
<feature type="domain" description="Methyl-accepting transducer" evidence="3">
    <location>
        <begin position="108"/>
        <end position="344"/>
    </location>
</feature>
<dbReference type="RefSeq" id="WP_011138829.1">
    <property type="nucleotide sequence ID" value="NC_005090.1"/>
</dbReference>
<accession>Q7M9H1</accession>
<protein>
    <submittedName>
        <fullName evidence="4">METHYL-ACCEPTING CHEMOTAXIS PROTEIN</fullName>
    </submittedName>
</protein>
<proteinExistence type="predicted"/>
<dbReference type="Gene3D" id="1.10.287.950">
    <property type="entry name" value="Methyl-accepting chemotaxis protein"/>
    <property type="match status" value="1"/>
</dbReference>
<sequence>MKSLFFRMRAIHYLGIALLLFNAYFFTDNPLGEMIQYSCALVLLFHDIDEKRWGVDLSRAMNQELTQMDLQKKLSIDTRYNQEAQETLEAISAFKENIQTIAQGIQKAQTQNQNYINRLERVSHEVRLFGEEEHSIIERSMKISQEAKTNLALFAQGIKKNQEGTKEAKKGLDDNQKEVGNLIAQIQMVHEIERELLEEFKGLAENAKGAKKMIETIKEIADQTNLLALNAAIEAARAGEHGRGFAVVADEVRKLAERTQKNLLQIDTGIQSILLSVDANESKIHRNSKQMELLLLASESTKTEMGSLESILLGNIQESEQILGTTQEIEEGINRVTKEVQNIQGLGERRSIHSKEIQGVSLGLQNSSEYLRSGLQSLVDSPS</sequence>
<dbReference type="Pfam" id="PF00015">
    <property type="entry name" value="MCPsignal"/>
    <property type="match status" value="1"/>
</dbReference>
<dbReference type="AlphaFoldDB" id="Q7M9H1"/>
<dbReference type="SUPFAM" id="SSF58104">
    <property type="entry name" value="Methyl-accepting chemotaxis protein (MCP) signaling domain"/>
    <property type="match status" value="1"/>
</dbReference>
<evidence type="ECO:0000259" key="3">
    <source>
        <dbReference type="PROSITE" id="PS50111"/>
    </source>
</evidence>